<evidence type="ECO:0000313" key="4">
    <source>
        <dbReference type="Proteomes" id="UP001152797"/>
    </source>
</evidence>
<evidence type="ECO:0000313" key="3">
    <source>
        <dbReference type="EMBL" id="CAL4805855.1"/>
    </source>
</evidence>
<dbReference type="EMBL" id="CAMXCT020006700">
    <property type="protein sequence ID" value="CAL1171918.1"/>
    <property type="molecule type" value="Genomic_DNA"/>
</dbReference>
<protein>
    <submittedName>
        <fullName evidence="3">Exocyst complex component Sec6</fullName>
    </submittedName>
</protein>
<organism evidence="1">
    <name type="scientific">Cladocopium goreaui</name>
    <dbReference type="NCBI Taxonomy" id="2562237"/>
    <lineage>
        <taxon>Eukaryota</taxon>
        <taxon>Sar</taxon>
        <taxon>Alveolata</taxon>
        <taxon>Dinophyceae</taxon>
        <taxon>Suessiales</taxon>
        <taxon>Symbiodiniaceae</taxon>
        <taxon>Cladocopium</taxon>
    </lineage>
</organism>
<reference evidence="1" key="1">
    <citation type="submission" date="2022-10" db="EMBL/GenBank/DDBJ databases">
        <authorList>
            <person name="Chen Y."/>
            <person name="Dougan E. K."/>
            <person name="Chan C."/>
            <person name="Rhodes N."/>
            <person name="Thang M."/>
        </authorList>
    </citation>
    <scope>NUCLEOTIDE SEQUENCE</scope>
</reference>
<dbReference type="AlphaFoldDB" id="A0A9P1GPC1"/>
<sequence length="552" mass="61881">MSTSSKDEEVDFLPENVSLVELAAARDNLAFDSAGSVDTRSSKGCSAAEKFLEKLEALATSLELEPASRAYRRDFQGQFAELQPHRDYSVAVLEACLSLSRSGAIWANGQKFELSQDAESACLALLEQWEGLLAQLDHILPRSLEGFTSLTRAELCRLLRSLDSTWADFEHRYIMEIVRVQHEAKGLVAKAIDVEEMLSQIEDEDSDEHQVHLGALVACISQLNVAANLNRKTFDELTSDIWENSAALLKMCSIDSETPLQAVRVIAQQVLLSLEEFRQCLRDMRERGLEEVNPQLCHNEDLVSSLMRWEEAWITGARYIQTRSVLAALCKLVPRLLGVSQCWAPFAQMCMNFDAELFLVLPRLVWLSYFESPDDQTALISNLLPHRFVQVPVYSELRQRAGEAQLQRLRRQRSEPALGEAVEPELAVLGTDAALKSIQRKFNEVKLLLAAANRTHEVMGPADAIWGILLQSAVRGTVDAELFEVLLPHKRTAAASAVEDLMRQLESWSMELQRHCPEDWNECVNVLVKCMLTAEIAPESFGCTSHAGRFLP</sequence>
<dbReference type="EMBL" id="CAMXCT010006700">
    <property type="protein sequence ID" value="CAI4018543.1"/>
    <property type="molecule type" value="Genomic_DNA"/>
</dbReference>
<evidence type="ECO:0000313" key="1">
    <source>
        <dbReference type="EMBL" id="CAI4018543.1"/>
    </source>
</evidence>
<dbReference type="OrthoDB" id="287623at2759"/>
<dbReference type="Proteomes" id="UP001152797">
    <property type="component" value="Unassembled WGS sequence"/>
</dbReference>
<comment type="caution">
    <text evidence="1">The sequence shown here is derived from an EMBL/GenBank/DDBJ whole genome shotgun (WGS) entry which is preliminary data.</text>
</comment>
<gene>
    <name evidence="1" type="ORF">C1SCF055_LOCUS43097</name>
</gene>
<dbReference type="EMBL" id="CAMXCT030006700">
    <property type="protein sequence ID" value="CAL4805855.1"/>
    <property type="molecule type" value="Genomic_DNA"/>
</dbReference>
<proteinExistence type="predicted"/>
<evidence type="ECO:0000313" key="2">
    <source>
        <dbReference type="EMBL" id="CAL1171918.1"/>
    </source>
</evidence>
<reference evidence="2" key="2">
    <citation type="submission" date="2024-04" db="EMBL/GenBank/DDBJ databases">
        <authorList>
            <person name="Chen Y."/>
            <person name="Shah S."/>
            <person name="Dougan E. K."/>
            <person name="Thang M."/>
            <person name="Chan C."/>
        </authorList>
    </citation>
    <scope>NUCLEOTIDE SEQUENCE [LARGE SCALE GENOMIC DNA]</scope>
</reference>
<accession>A0A9P1GPC1</accession>
<name>A0A9P1GPC1_9DINO</name>
<keyword evidence="4" id="KW-1185">Reference proteome</keyword>